<dbReference type="STRING" id="1121416.SAMN02745220_02559"/>
<dbReference type="AlphaFoldDB" id="A0A1M7Y8I6"/>
<proteinExistence type="predicted"/>
<name>A0A1M7Y8I6_9BACT</name>
<accession>A0A1M7Y8I6</accession>
<evidence type="ECO:0008006" key="3">
    <source>
        <dbReference type="Google" id="ProtNLM"/>
    </source>
</evidence>
<dbReference type="Gene3D" id="1.25.10.10">
    <property type="entry name" value="Leucine-rich Repeat Variant"/>
    <property type="match status" value="1"/>
</dbReference>
<keyword evidence="2" id="KW-1185">Reference proteome</keyword>
<sequence length="412" mass="47616">MVPGKELAAGMRMPGGRKVFLRLQKNLICLEKGRYDVLEDDGFVNGLAGYLFDLYRFQYYDFAHSILHILGNCSVCPTTLYREKALFVLSLFAENALKDDNDQAVQTLSWIFSRWLKQEQEYLGCFEYVCNQIQLLLKRMLSRGLYCQVLLWLQLFKSISKKEVQRSSAIQAVVSRMHDTLAGQLRKHNPKKLGNLEPAAEELECLLNYQADNSAQTMVDELYRSPDKERRLALIERLSRLEDDVAFILIEKLGVNAPWYAIRNAVQIISRLKTVRHFHLIKSFLEYPDARVQQQVIAFISRLDRERALEQLLRGLEVCDDSLKFQLIQRLSVTGQKAAEKGLLRLLEGRDELDQKIREDIVLLLCSELSHFPSDQVVEALQQLVEERKNSKMSNDPVLIRAQQTLKMLSSF</sequence>
<dbReference type="Proteomes" id="UP000184603">
    <property type="component" value="Unassembled WGS sequence"/>
</dbReference>
<dbReference type="RefSeq" id="WP_073613847.1">
    <property type="nucleotide sequence ID" value="NZ_FRFE01000011.1"/>
</dbReference>
<dbReference type="InterPro" id="IPR016024">
    <property type="entry name" value="ARM-type_fold"/>
</dbReference>
<dbReference type="InterPro" id="IPR011989">
    <property type="entry name" value="ARM-like"/>
</dbReference>
<reference evidence="1 2" key="1">
    <citation type="submission" date="2016-12" db="EMBL/GenBank/DDBJ databases">
        <authorList>
            <person name="Song W.-J."/>
            <person name="Kurnit D.M."/>
        </authorList>
    </citation>
    <scope>NUCLEOTIDE SEQUENCE [LARGE SCALE GENOMIC DNA]</scope>
    <source>
        <strain evidence="1 2">DSM 18488</strain>
    </source>
</reference>
<organism evidence="1 2">
    <name type="scientific">Desulfopila aestuarii DSM 18488</name>
    <dbReference type="NCBI Taxonomy" id="1121416"/>
    <lineage>
        <taxon>Bacteria</taxon>
        <taxon>Pseudomonadati</taxon>
        <taxon>Thermodesulfobacteriota</taxon>
        <taxon>Desulfobulbia</taxon>
        <taxon>Desulfobulbales</taxon>
        <taxon>Desulfocapsaceae</taxon>
        <taxon>Desulfopila</taxon>
    </lineage>
</organism>
<dbReference type="OrthoDB" id="5430737at2"/>
<evidence type="ECO:0000313" key="2">
    <source>
        <dbReference type="Proteomes" id="UP000184603"/>
    </source>
</evidence>
<evidence type="ECO:0000313" key="1">
    <source>
        <dbReference type="EMBL" id="SHO48954.1"/>
    </source>
</evidence>
<dbReference type="EMBL" id="FRFE01000011">
    <property type="protein sequence ID" value="SHO48954.1"/>
    <property type="molecule type" value="Genomic_DNA"/>
</dbReference>
<dbReference type="SUPFAM" id="SSF48371">
    <property type="entry name" value="ARM repeat"/>
    <property type="match status" value="1"/>
</dbReference>
<gene>
    <name evidence="1" type="ORF">SAMN02745220_02559</name>
</gene>
<protein>
    <recommendedName>
        <fullName evidence="3">HEAT repeat-containing protein</fullName>
    </recommendedName>
</protein>